<feature type="domain" description="Carboxylesterase type B" evidence="4">
    <location>
        <begin position="51"/>
        <end position="532"/>
    </location>
</feature>
<comment type="similarity">
    <text evidence="1 3">Belongs to the type-B carboxylesterase/lipase family.</text>
</comment>
<dbReference type="PROSITE" id="PS00941">
    <property type="entry name" value="CARBOXYLESTERASE_B_2"/>
    <property type="match status" value="1"/>
</dbReference>
<gene>
    <name evidence="5" type="ORF">PAC_04091</name>
</gene>
<dbReference type="Pfam" id="PF00135">
    <property type="entry name" value="COesterase"/>
    <property type="match status" value="1"/>
</dbReference>
<dbReference type="EC" id="3.1.1.-" evidence="3"/>
<reference evidence="5 6" key="1">
    <citation type="submission" date="2016-03" db="EMBL/GenBank/DDBJ databases">
        <authorList>
            <person name="Ploux O."/>
        </authorList>
    </citation>
    <scope>NUCLEOTIDE SEQUENCE [LARGE SCALE GENOMIC DNA]</scope>
    <source>
        <strain evidence="5 6">UAMH 11012</strain>
    </source>
</reference>
<evidence type="ECO:0000256" key="2">
    <source>
        <dbReference type="ARBA" id="ARBA00022801"/>
    </source>
</evidence>
<evidence type="ECO:0000259" key="4">
    <source>
        <dbReference type="Pfam" id="PF00135"/>
    </source>
</evidence>
<dbReference type="STRING" id="576137.A0A1L7WN78"/>
<proteinExistence type="inferred from homology"/>
<dbReference type="InterPro" id="IPR029058">
    <property type="entry name" value="AB_hydrolase_fold"/>
</dbReference>
<organism evidence="5 6">
    <name type="scientific">Phialocephala subalpina</name>
    <dbReference type="NCBI Taxonomy" id="576137"/>
    <lineage>
        <taxon>Eukaryota</taxon>
        <taxon>Fungi</taxon>
        <taxon>Dikarya</taxon>
        <taxon>Ascomycota</taxon>
        <taxon>Pezizomycotina</taxon>
        <taxon>Leotiomycetes</taxon>
        <taxon>Helotiales</taxon>
        <taxon>Mollisiaceae</taxon>
        <taxon>Phialocephala</taxon>
        <taxon>Phialocephala fortinii species complex</taxon>
    </lineage>
</organism>
<dbReference type="Gene3D" id="3.40.50.1820">
    <property type="entry name" value="alpha/beta hydrolase"/>
    <property type="match status" value="1"/>
</dbReference>
<feature type="signal peptide" evidence="3">
    <location>
        <begin position="1"/>
        <end position="28"/>
    </location>
</feature>
<sequence length="544" mass="59140">MVMNRGSGTGLLQKVASLLILGLATVAATNVSLPVVDVGYAIHQAHLSVSNQSNVYYNFSNIRYAAPPLGNLRFAATEAPLNNHSAGIQDGSYGNICPQSFANWQIGALSLNPGASNENEDCLFLDVVVPQYVFDSKAKKAASPVIVWFYGGGFTLGSKYSAGNPTGLLDQSLDTESKGQIWVGFNYRLGAMGWLNGPDFAAAGGTPNAGLYDQDMALQWVQNYIHLFGGDPNQVTVMGESAGGGSILHHITAYGGNGVTPLFQQAVLQSPAFIPTSLKNTTNTAFANFLAFANVSTLEEARQLDTVTLQNANKKTQALAFYGTFSFGPAPDGNYVPDLPGKLLLEGRYAKNIDIIAAHNTNEAGHYTPPTATSSDNFTTYMKLYFPAISTANLEYLTTELFPPVYDGSQPYTTPFERLDIAISDFTFTCSTRWLATAYQNKTHNYIFSVSPGNHTQDVPYTFYNGPISTVKNDTLAIAMQRYFTMFVENGSPNRQGLDHWVEFGGSGKVMNFNQTFTNTRVDVETVNSRCGWWQKALYGDDWA</sequence>
<feature type="chain" id="PRO_5011811395" description="Carboxylic ester hydrolase" evidence="3">
    <location>
        <begin position="29"/>
        <end position="544"/>
    </location>
</feature>
<dbReference type="PROSITE" id="PS00122">
    <property type="entry name" value="CARBOXYLESTERASE_B_1"/>
    <property type="match status" value="1"/>
</dbReference>
<dbReference type="AlphaFoldDB" id="A0A1L7WN78"/>
<dbReference type="EMBL" id="FJOG01000004">
    <property type="protein sequence ID" value="CZR54208.1"/>
    <property type="molecule type" value="Genomic_DNA"/>
</dbReference>
<dbReference type="SUPFAM" id="SSF53474">
    <property type="entry name" value="alpha/beta-Hydrolases"/>
    <property type="match status" value="1"/>
</dbReference>
<keyword evidence="3" id="KW-0732">Signal</keyword>
<dbReference type="GO" id="GO:0016787">
    <property type="term" value="F:hydrolase activity"/>
    <property type="evidence" value="ECO:0007669"/>
    <property type="project" value="UniProtKB-KW"/>
</dbReference>
<evidence type="ECO:0000256" key="1">
    <source>
        <dbReference type="ARBA" id="ARBA00005964"/>
    </source>
</evidence>
<keyword evidence="6" id="KW-1185">Reference proteome</keyword>
<dbReference type="InterPro" id="IPR019826">
    <property type="entry name" value="Carboxylesterase_B_AS"/>
</dbReference>
<dbReference type="InterPro" id="IPR002018">
    <property type="entry name" value="CarbesteraseB"/>
</dbReference>
<evidence type="ECO:0000313" key="5">
    <source>
        <dbReference type="EMBL" id="CZR54208.1"/>
    </source>
</evidence>
<name>A0A1L7WN78_9HELO</name>
<dbReference type="InterPro" id="IPR019819">
    <property type="entry name" value="Carboxylesterase_B_CS"/>
</dbReference>
<accession>A0A1L7WN78</accession>
<dbReference type="OrthoDB" id="408631at2759"/>
<evidence type="ECO:0000256" key="3">
    <source>
        <dbReference type="RuleBase" id="RU361235"/>
    </source>
</evidence>
<evidence type="ECO:0000313" key="6">
    <source>
        <dbReference type="Proteomes" id="UP000184330"/>
    </source>
</evidence>
<dbReference type="Proteomes" id="UP000184330">
    <property type="component" value="Unassembled WGS sequence"/>
</dbReference>
<dbReference type="PANTHER" id="PTHR11559">
    <property type="entry name" value="CARBOXYLESTERASE"/>
    <property type="match status" value="1"/>
</dbReference>
<protein>
    <recommendedName>
        <fullName evidence="3">Carboxylic ester hydrolase</fullName>
        <ecNumber evidence="3">3.1.1.-</ecNumber>
    </recommendedName>
</protein>
<keyword evidence="2 3" id="KW-0378">Hydrolase</keyword>
<dbReference type="InterPro" id="IPR050309">
    <property type="entry name" value="Type-B_Carboxylest/Lipase"/>
</dbReference>